<reference evidence="8 9" key="1">
    <citation type="submission" date="2019-03" db="EMBL/GenBank/DDBJ databases">
        <title>First draft genome of Liparis tanakae, snailfish: a comprehensive survey of snailfish specific genes.</title>
        <authorList>
            <person name="Kim W."/>
            <person name="Song I."/>
            <person name="Jeong J.-H."/>
            <person name="Kim D."/>
            <person name="Kim S."/>
            <person name="Ryu S."/>
            <person name="Song J.Y."/>
            <person name="Lee S.K."/>
        </authorList>
    </citation>
    <scope>NUCLEOTIDE SEQUENCE [LARGE SCALE GENOMIC DNA]</scope>
    <source>
        <tissue evidence="8">Muscle</tissue>
    </source>
</reference>
<evidence type="ECO:0000256" key="2">
    <source>
        <dbReference type="ARBA" id="ARBA00009671"/>
    </source>
</evidence>
<dbReference type="InterPro" id="IPR007632">
    <property type="entry name" value="Anoctamin"/>
</dbReference>
<name>A0A4Z2EB20_9TELE</name>
<keyword evidence="5 6" id="KW-0472">Membrane</keyword>
<dbReference type="EMBL" id="SRLO01011343">
    <property type="protein sequence ID" value="TNN25923.1"/>
    <property type="molecule type" value="Genomic_DNA"/>
</dbReference>
<comment type="caution">
    <text evidence="8">The sequence shown here is derived from an EMBL/GenBank/DDBJ whole genome shotgun (WGS) entry which is preliminary data.</text>
</comment>
<accession>A0A4Z2EB20</accession>
<proteinExistence type="inferred from homology"/>
<dbReference type="PANTHER" id="PTHR12308:SF15">
    <property type="entry name" value="ANOCTAMIN"/>
    <property type="match status" value="1"/>
</dbReference>
<dbReference type="Proteomes" id="UP000314294">
    <property type="component" value="Unassembled WGS sequence"/>
</dbReference>
<comment type="subcellular location">
    <subcellularLocation>
        <location evidence="1 6">Membrane</location>
        <topology evidence="1 6">Multi-pass membrane protein</topology>
    </subcellularLocation>
</comment>
<keyword evidence="3 6" id="KW-0812">Transmembrane</keyword>
<evidence type="ECO:0000313" key="9">
    <source>
        <dbReference type="Proteomes" id="UP000314294"/>
    </source>
</evidence>
<sequence>MSDICTMAKLGYLFDHPGTVLFSVFMSFWAVTFLEYWKRKMATLAHHWDCMDFHEEEFAATAPMMEPNPVTGVKEPYFSEKTRLSRMVTGSMVIIMMLCVVMIFLVTVVMCRGIISMMMFHTGSPVLRTEVYTTYIYVFIYITLHLPPIL</sequence>
<feature type="domain" description="Anoctamin transmembrane" evidence="7">
    <location>
        <begin position="12"/>
        <end position="141"/>
    </location>
</feature>
<protein>
    <recommendedName>
        <fullName evidence="6">Anoctamin</fullName>
    </recommendedName>
</protein>
<evidence type="ECO:0000256" key="6">
    <source>
        <dbReference type="RuleBase" id="RU280814"/>
    </source>
</evidence>
<feature type="transmembrane region" description="Helical" evidence="6">
    <location>
        <begin position="93"/>
        <end position="120"/>
    </location>
</feature>
<feature type="transmembrane region" description="Helical" evidence="6">
    <location>
        <begin position="20"/>
        <end position="37"/>
    </location>
</feature>
<keyword evidence="9" id="KW-1185">Reference proteome</keyword>
<evidence type="ECO:0000313" key="8">
    <source>
        <dbReference type="EMBL" id="TNN25923.1"/>
    </source>
</evidence>
<dbReference type="Pfam" id="PF04547">
    <property type="entry name" value="Anoctamin"/>
    <property type="match status" value="1"/>
</dbReference>
<evidence type="ECO:0000256" key="5">
    <source>
        <dbReference type="ARBA" id="ARBA00023136"/>
    </source>
</evidence>
<keyword evidence="4 6" id="KW-1133">Transmembrane helix</keyword>
<evidence type="ECO:0000256" key="3">
    <source>
        <dbReference type="ARBA" id="ARBA00022692"/>
    </source>
</evidence>
<organism evidence="8 9">
    <name type="scientific">Liparis tanakae</name>
    <name type="common">Tanaka's snailfish</name>
    <dbReference type="NCBI Taxonomy" id="230148"/>
    <lineage>
        <taxon>Eukaryota</taxon>
        <taxon>Metazoa</taxon>
        <taxon>Chordata</taxon>
        <taxon>Craniata</taxon>
        <taxon>Vertebrata</taxon>
        <taxon>Euteleostomi</taxon>
        <taxon>Actinopterygii</taxon>
        <taxon>Neopterygii</taxon>
        <taxon>Teleostei</taxon>
        <taxon>Neoteleostei</taxon>
        <taxon>Acanthomorphata</taxon>
        <taxon>Eupercaria</taxon>
        <taxon>Perciformes</taxon>
        <taxon>Cottioidei</taxon>
        <taxon>Cottales</taxon>
        <taxon>Liparidae</taxon>
        <taxon>Liparis</taxon>
    </lineage>
</organism>
<dbReference type="InterPro" id="IPR049452">
    <property type="entry name" value="Anoctamin_TM"/>
</dbReference>
<evidence type="ECO:0000256" key="4">
    <source>
        <dbReference type="ARBA" id="ARBA00022989"/>
    </source>
</evidence>
<gene>
    <name evidence="8" type="primary">ANO7_1</name>
    <name evidence="8" type="ORF">EYF80_063941</name>
</gene>
<comment type="similarity">
    <text evidence="2 6">Belongs to the anoctamin family.</text>
</comment>
<dbReference type="GO" id="GO:0005254">
    <property type="term" value="F:chloride channel activity"/>
    <property type="evidence" value="ECO:0007669"/>
    <property type="project" value="TreeGrafter"/>
</dbReference>
<evidence type="ECO:0000256" key="1">
    <source>
        <dbReference type="ARBA" id="ARBA00004141"/>
    </source>
</evidence>
<evidence type="ECO:0000259" key="7">
    <source>
        <dbReference type="Pfam" id="PF04547"/>
    </source>
</evidence>
<dbReference type="AlphaFoldDB" id="A0A4Z2EB20"/>
<comment type="caution">
    <text evidence="6">Lacks conserved residue(s) required for the propagation of feature annotation.</text>
</comment>
<dbReference type="OrthoDB" id="296386at2759"/>
<dbReference type="PANTHER" id="PTHR12308">
    <property type="entry name" value="ANOCTAMIN"/>
    <property type="match status" value="1"/>
</dbReference>
<feature type="transmembrane region" description="Helical" evidence="6">
    <location>
        <begin position="132"/>
        <end position="149"/>
    </location>
</feature>
<dbReference type="GO" id="GO:0005886">
    <property type="term" value="C:plasma membrane"/>
    <property type="evidence" value="ECO:0007669"/>
    <property type="project" value="TreeGrafter"/>
</dbReference>